<gene>
    <name evidence="1" type="ORF">CI238_03116</name>
</gene>
<sequence length="80" mass="9491">MAQAKPDLDDILYQRRLRKSLQHTRHDILQHERVVRLTALHWLEPQYVLFRRRGITRCGSSRIGKIPSIGLKRGEQSRPH</sequence>
<reference evidence="1 2" key="1">
    <citation type="submission" date="2015-06" db="EMBL/GenBank/DDBJ databases">
        <title>Survival trade-offs in plant roots during colonization by closely related pathogenic and mutualistic fungi.</title>
        <authorList>
            <person name="Hacquard S."/>
            <person name="Kracher B."/>
            <person name="Hiruma K."/>
            <person name="Weinman A."/>
            <person name="Muench P."/>
            <person name="Garrido Oter R."/>
            <person name="Ver Loren van Themaat E."/>
            <person name="Dallerey J.-F."/>
            <person name="Damm U."/>
            <person name="Henrissat B."/>
            <person name="Lespinet O."/>
            <person name="Thon M."/>
            <person name="Kemen E."/>
            <person name="McHardy A.C."/>
            <person name="Schulze-Lefert P."/>
            <person name="O'Connell R.J."/>
        </authorList>
    </citation>
    <scope>NUCLEOTIDE SEQUENCE [LARGE SCALE GENOMIC DNA]</scope>
    <source>
        <strain evidence="1 2">MAFF 238704</strain>
    </source>
</reference>
<name>A0A161YAJ7_COLIC</name>
<accession>A0A161YAJ7</accession>
<dbReference type="AlphaFoldDB" id="A0A161YAJ7"/>
<protein>
    <submittedName>
        <fullName evidence="1">Uncharacterized protein</fullName>
    </submittedName>
</protein>
<evidence type="ECO:0000313" key="1">
    <source>
        <dbReference type="EMBL" id="KZL69057.1"/>
    </source>
</evidence>
<comment type="caution">
    <text evidence="1">The sequence shown here is derived from an EMBL/GenBank/DDBJ whole genome shotgun (WGS) entry which is preliminary data.</text>
</comment>
<evidence type="ECO:0000313" key="2">
    <source>
        <dbReference type="Proteomes" id="UP000076584"/>
    </source>
</evidence>
<keyword evidence="2" id="KW-1185">Reference proteome</keyword>
<proteinExistence type="predicted"/>
<organism evidence="1 2">
    <name type="scientific">Colletotrichum incanum</name>
    <name type="common">Soybean anthracnose fungus</name>
    <dbReference type="NCBI Taxonomy" id="1573173"/>
    <lineage>
        <taxon>Eukaryota</taxon>
        <taxon>Fungi</taxon>
        <taxon>Dikarya</taxon>
        <taxon>Ascomycota</taxon>
        <taxon>Pezizomycotina</taxon>
        <taxon>Sordariomycetes</taxon>
        <taxon>Hypocreomycetidae</taxon>
        <taxon>Glomerellales</taxon>
        <taxon>Glomerellaceae</taxon>
        <taxon>Colletotrichum</taxon>
        <taxon>Colletotrichum spaethianum species complex</taxon>
    </lineage>
</organism>
<dbReference type="EMBL" id="LFIW01002494">
    <property type="protein sequence ID" value="KZL69057.1"/>
    <property type="molecule type" value="Genomic_DNA"/>
</dbReference>
<dbReference type="Proteomes" id="UP000076584">
    <property type="component" value="Unassembled WGS sequence"/>
</dbReference>